<feature type="transmembrane region" description="Helical" evidence="2">
    <location>
        <begin position="142"/>
        <end position="162"/>
    </location>
</feature>
<sequence length="643" mass="68948">MPFNSEPPPPDTLPLSRQCDSPVEDFDRSVSQAELPILQVRHDIVSNSELEDTTAADHPLLHDSEARDEGVETDSSGSDDLKGAVATVTMAMSRKGKLIRVFVFLAIEVAWLVFGLICYHSVIKAPLLPLDIFGLQTSSDTFFRSILTSISVLWQLCALLPLHQLIFNDFSSEWSYQLRQHPSIALPTADRVSTLTSGLLDRISHAWHRRASTRYYLVFAASLALLVLQPVAPGVVTVGLDTVEKAVVLSVGAMPLTIPTVDTANYETLLAEALLVRATHFVYVSQVEHLVLNYDLPPNVLFGLPPSGNLSSYLRYKTDAVFFDFKCQYLAPTYSGIGGSMNFANWTFGGDTIGSLDRNAAPDSVAPRQFLSGFWPLTLLTGPGVSNGSFAWLIIGNALVDLSPLSPSTRTYNASGWYDLVMNIQASAAGEAATLANMSTTASVLFCDPGMRLGSVDVTLQSRALSVNQMGTASAGTIDPAEASRMLGRSLNGMVYDQVLAPTDAAAASQVLSRLAYEFLLASPPSGSIATATFHQLQSLDNITASLNPYTTAAASNAYLDGFLGATTVPATELDNIERLLLSWPQWIVTAVLTVAASMLCVVSLLVGEDTARLRPLTLVAVVEVLDGQDSVAEVGGEGSHKV</sequence>
<feature type="transmembrane region" description="Helical" evidence="2">
    <location>
        <begin position="584"/>
        <end position="607"/>
    </location>
</feature>
<name>A0A166IND6_9AGAM</name>
<feature type="region of interest" description="Disordered" evidence="1">
    <location>
        <begin position="1"/>
        <end position="27"/>
    </location>
</feature>
<dbReference type="STRING" id="436010.A0A166IND6"/>
<protein>
    <submittedName>
        <fullName evidence="3">Uncharacterized protein</fullName>
    </submittedName>
</protein>
<keyword evidence="2" id="KW-0472">Membrane</keyword>
<dbReference type="OrthoDB" id="3002717at2759"/>
<feature type="region of interest" description="Disordered" evidence="1">
    <location>
        <begin position="55"/>
        <end position="79"/>
    </location>
</feature>
<dbReference type="AlphaFoldDB" id="A0A166IND6"/>
<proteinExistence type="predicted"/>
<organism evidence="3">
    <name type="scientific">Athelia psychrophila</name>
    <dbReference type="NCBI Taxonomy" id="1759441"/>
    <lineage>
        <taxon>Eukaryota</taxon>
        <taxon>Fungi</taxon>
        <taxon>Dikarya</taxon>
        <taxon>Basidiomycota</taxon>
        <taxon>Agaricomycotina</taxon>
        <taxon>Agaricomycetes</taxon>
        <taxon>Agaricomycetidae</taxon>
        <taxon>Atheliales</taxon>
        <taxon>Atheliaceae</taxon>
        <taxon>Athelia</taxon>
    </lineage>
</organism>
<keyword evidence="2" id="KW-1133">Transmembrane helix</keyword>
<evidence type="ECO:0000313" key="3">
    <source>
        <dbReference type="EMBL" id="KZP20017.1"/>
    </source>
</evidence>
<accession>A0A166IND6</accession>
<dbReference type="EMBL" id="KV417558">
    <property type="protein sequence ID" value="KZP20017.1"/>
    <property type="molecule type" value="Genomic_DNA"/>
</dbReference>
<gene>
    <name evidence="3" type="ORF">FIBSPDRAFT_954866</name>
</gene>
<feature type="compositionally biased region" description="Basic and acidic residues" evidence="1">
    <location>
        <begin position="59"/>
        <end position="70"/>
    </location>
</feature>
<feature type="transmembrane region" description="Helical" evidence="2">
    <location>
        <begin position="98"/>
        <end position="122"/>
    </location>
</feature>
<evidence type="ECO:0000256" key="1">
    <source>
        <dbReference type="SAM" id="MobiDB-lite"/>
    </source>
</evidence>
<feature type="compositionally biased region" description="Pro residues" evidence="1">
    <location>
        <begin position="1"/>
        <end position="12"/>
    </location>
</feature>
<keyword evidence="2" id="KW-0812">Transmembrane</keyword>
<reference evidence="3" key="1">
    <citation type="journal article" date="2016" name="Mol. Biol. Evol.">
        <title>Comparative Genomics of Early-Diverging Mushroom-Forming Fungi Provides Insights into the Origins of Lignocellulose Decay Capabilities.</title>
        <authorList>
            <person name="Nagy L.G."/>
            <person name="Riley R."/>
            <person name="Tritt A."/>
            <person name="Adam C."/>
            <person name="Daum C."/>
            <person name="Floudas D."/>
            <person name="Sun H."/>
            <person name="Yadav J.S."/>
            <person name="Pangilinan J."/>
            <person name="Larsson K.H."/>
            <person name="Matsuura K."/>
            <person name="Barry K."/>
            <person name="Labutti K."/>
            <person name="Kuo R."/>
            <person name="Ohm R.A."/>
            <person name="Bhattacharya S.S."/>
            <person name="Shirouzu T."/>
            <person name="Yoshinaga Y."/>
            <person name="Martin F.M."/>
            <person name="Grigoriev I.V."/>
            <person name="Hibbett D.S."/>
        </authorList>
    </citation>
    <scope>NUCLEOTIDE SEQUENCE [LARGE SCALE GENOMIC DNA]</scope>
    <source>
        <strain evidence="3">CBS 109695</strain>
    </source>
</reference>
<evidence type="ECO:0000256" key="2">
    <source>
        <dbReference type="SAM" id="Phobius"/>
    </source>
</evidence>
<feature type="transmembrane region" description="Helical" evidence="2">
    <location>
        <begin position="215"/>
        <end position="232"/>
    </location>
</feature>